<sequence length="541" mass="60590">MALLHSSSHAPALPKRFALKRLASSLLLAGSIAASPGLMADTLKLAIMGEPASLDPQQISGTWENDVVGDLFEGLVTEAADGERIPGAAESWQISDDGKTYTFTLRQDGKWSDGEPVTAEDFVYALKRIMTPENASDYAYILYPIKNAKAINSGEAEPDTLGVRAVDAHTLEITLERPTPYFLDQLSHYTAYPLPKHVVEKYGKDWTDPGKMVSNGAFELSEWQPQTRIVALKNPEFHDAKEVALDEVIYYPIEERNSALKRFRAGEIDIAREFPTQQYGWLKDNLPDATHVAPYLGIYYYVLNSRDGHATADPRVREALNLSIRRSIITDKILGTGEVPAYSFVPTGVNHYDIQEMPFKDMSMDERMQKARSLMEDAGYGPDNPLELTLRYNTSEDHKKVAIAAAAMWKPLGVKVNLLNAEVAVHYEDMRQGKFDVGRAGWIGDYNDAQNFLNLLETGVPNNYGAYSNKALDDDMQKAADTLDMDDREALMQDAERKALDDYAVLPIYYYVSRNLVNPKLSGWQGNIEDIHRSRWVSFSE</sequence>
<feature type="signal peptide" evidence="5">
    <location>
        <begin position="1"/>
        <end position="40"/>
    </location>
</feature>
<dbReference type="Gene3D" id="3.40.190.10">
    <property type="entry name" value="Periplasmic binding protein-like II"/>
    <property type="match status" value="1"/>
</dbReference>
<evidence type="ECO:0000259" key="6">
    <source>
        <dbReference type="Pfam" id="PF00496"/>
    </source>
</evidence>
<dbReference type="PANTHER" id="PTHR30290">
    <property type="entry name" value="PERIPLASMIC BINDING COMPONENT OF ABC TRANSPORTER"/>
    <property type="match status" value="1"/>
</dbReference>
<dbReference type="GO" id="GO:0030288">
    <property type="term" value="C:outer membrane-bounded periplasmic space"/>
    <property type="evidence" value="ECO:0007669"/>
    <property type="project" value="TreeGrafter"/>
</dbReference>
<evidence type="ECO:0000256" key="1">
    <source>
        <dbReference type="ARBA" id="ARBA00004196"/>
    </source>
</evidence>
<dbReference type="Proteomes" id="UP001170481">
    <property type="component" value="Unassembled WGS sequence"/>
</dbReference>
<dbReference type="EMBL" id="JAUORK010000007">
    <property type="protein sequence ID" value="MDO6672023.1"/>
    <property type="molecule type" value="Genomic_DNA"/>
</dbReference>
<dbReference type="RefSeq" id="WP_303593644.1">
    <property type="nucleotide sequence ID" value="NZ_JAUORK010000007.1"/>
</dbReference>
<dbReference type="InterPro" id="IPR039424">
    <property type="entry name" value="SBP_5"/>
</dbReference>
<dbReference type="CDD" id="cd08504">
    <property type="entry name" value="PBP2_OppA"/>
    <property type="match status" value="1"/>
</dbReference>
<evidence type="ECO:0000313" key="7">
    <source>
        <dbReference type="EMBL" id="MDO6672023.1"/>
    </source>
</evidence>
<dbReference type="PIRSF" id="PIRSF002741">
    <property type="entry name" value="MppA"/>
    <property type="match status" value="1"/>
</dbReference>
<reference evidence="7" key="1">
    <citation type="submission" date="2023-07" db="EMBL/GenBank/DDBJ databases">
        <title>Genome content predicts the carbon catabolic preferences of heterotrophic bacteria.</title>
        <authorList>
            <person name="Gralka M."/>
        </authorList>
    </citation>
    <scope>NUCLEOTIDE SEQUENCE</scope>
    <source>
        <strain evidence="7">C2R13</strain>
    </source>
</reference>
<keyword evidence="3" id="KW-0813">Transport</keyword>
<comment type="subcellular location">
    <subcellularLocation>
        <location evidence="1">Cell envelope</location>
    </subcellularLocation>
</comment>
<name>A0AAP4X1F2_9GAMM</name>
<comment type="similarity">
    <text evidence="2">Belongs to the bacterial solute-binding protein 5 family.</text>
</comment>
<dbReference type="InterPro" id="IPR030678">
    <property type="entry name" value="Peptide/Ni-bd"/>
</dbReference>
<dbReference type="PANTHER" id="PTHR30290:SF10">
    <property type="entry name" value="PERIPLASMIC OLIGOPEPTIDE-BINDING PROTEIN-RELATED"/>
    <property type="match status" value="1"/>
</dbReference>
<proteinExistence type="inferred from homology"/>
<feature type="chain" id="PRO_5043003157" evidence="5">
    <location>
        <begin position="41"/>
        <end position="541"/>
    </location>
</feature>
<evidence type="ECO:0000256" key="2">
    <source>
        <dbReference type="ARBA" id="ARBA00005695"/>
    </source>
</evidence>
<feature type="domain" description="Solute-binding protein family 5" evidence="6">
    <location>
        <begin position="85"/>
        <end position="460"/>
    </location>
</feature>
<dbReference type="AlphaFoldDB" id="A0AAP4X1F2"/>
<accession>A0AAP4X1F2</accession>
<comment type="caution">
    <text evidence="7">The sequence shown here is derived from an EMBL/GenBank/DDBJ whole genome shotgun (WGS) entry which is preliminary data.</text>
</comment>
<evidence type="ECO:0000256" key="3">
    <source>
        <dbReference type="ARBA" id="ARBA00022448"/>
    </source>
</evidence>
<evidence type="ECO:0000313" key="8">
    <source>
        <dbReference type="Proteomes" id="UP001170481"/>
    </source>
</evidence>
<evidence type="ECO:0000256" key="4">
    <source>
        <dbReference type="ARBA" id="ARBA00022729"/>
    </source>
</evidence>
<organism evidence="7 8">
    <name type="scientific">Cobetia amphilecti</name>
    <dbReference type="NCBI Taxonomy" id="1055104"/>
    <lineage>
        <taxon>Bacteria</taxon>
        <taxon>Pseudomonadati</taxon>
        <taxon>Pseudomonadota</taxon>
        <taxon>Gammaproteobacteria</taxon>
        <taxon>Oceanospirillales</taxon>
        <taxon>Halomonadaceae</taxon>
        <taxon>Cobetia</taxon>
    </lineage>
</organism>
<gene>
    <name evidence="7" type="ORF">Q4535_07800</name>
</gene>
<dbReference type="Pfam" id="PF00496">
    <property type="entry name" value="SBP_bac_5"/>
    <property type="match status" value="1"/>
</dbReference>
<dbReference type="GO" id="GO:0015833">
    <property type="term" value="P:peptide transport"/>
    <property type="evidence" value="ECO:0007669"/>
    <property type="project" value="TreeGrafter"/>
</dbReference>
<dbReference type="InterPro" id="IPR000914">
    <property type="entry name" value="SBP_5_dom"/>
</dbReference>
<dbReference type="GO" id="GO:0043190">
    <property type="term" value="C:ATP-binding cassette (ABC) transporter complex"/>
    <property type="evidence" value="ECO:0007669"/>
    <property type="project" value="InterPro"/>
</dbReference>
<evidence type="ECO:0000256" key="5">
    <source>
        <dbReference type="SAM" id="SignalP"/>
    </source>
</evidence>
<dbReference type="Gene3D" id="3.90.76.10">
    <property type="entry name" value="Dipeptide-binding Protein, Domain 1"/>
    <property type="match status" value="1"/>
</dbReference>
<dbReference type="GO" id="GO:1904680">
    <property type="term" value="F:peptide transmembrane transporter activity"/>
    <property type="evidence" value="ECO:0007669"/>
    <property type="project" value="TreeGrafter"/>
</dbReference>
<dbReference type="SUPFAM" id="SSF53850">
    <property type="entry name" value="Periplasmic binding protein-like II"/>
    <property type="match status" value="1"/>
</dbReference>
<dbReference type="FunFam" id="3.90.76.10:FF:000001">
    <property type="entry name" value="Oligopeptide ABC transporter substrate-binding protein"/>
    <property type="match status" value="1"/>
</dbReference>
<protein>
    <submittedName>
        <fullName evidence="7">Peptide ABC transporter substrate-binding protein</fullName>
    </submittedName>
</protein>
<dbReference type="Gene3D" id="3.10.105.10">
    <property type="entry name" value="Dipeptide-binding Protein, Domain 3"/>
    <property type="match status" value="1"/>
</dbReference>
<keyword evidence="4 5" id="KW-0732">Signal</keyword>